<evidence type="ECO:0000256" key="2">
    <source>
        <dbReference type="SAM" id="SignalP"/>
    </source>
</evidence>
<gene>
    <name evidence="3" type="primary">ABSGL_06443.1 scaffold 8356</name>
</gene>
<reference evidence="3" key="1">
    <citation type="submission" date="2016-04" db="EMBL/GenBank/DDBJ databases">
        <authorList>
            <person name="Evans L.H."/>
            <person name="Alamgir A."/>
            <person name="Owens N."/>
            <person name="Weber N.D."/>
            <person name="Virtaneva K."/>
            <person name="Barbian K."/>
            <person name="Babar A."/>
            <person name="Rosenke K."/>
        </authorList>
    </citation>
    <scope>NUCLEOTIDE SEQUENCE [LARGE SCALE GENOMIC DNA]</scope>
    <source>
        <strain evidence="3">CBS 101.48</strain>
    </source>
</reference>
<protein>
    <recommendedName>
        <fullName evidence="5">RxLR effector protein</fullName>
    </recommendedName>
</protein>
<feature type="compositionally biased region" description="Low complexity" evidence="1">
    <location>
        <begin position="91"/>
        <end position="118"/>
    </location>
</feature>
<feature type="region of interest" description="Disordered" evidence="1">
    <location>
        <begin position="80"/>
        <end position="118"/>
    </location>
</feature>
<dbReference type="EMBL" id="LT553414">
    <property type="protein sequence ID" value="SAM00720.1"/>
    <property type="molecule type" value="Genomic_DNA"/>
</dbReference>
<evidence type="ECO:0000256" key="1">
    <source>
        <dbReference type="SAM" id="MobiDB-lite"/>
    </source>
</evidence>
<feature type="signal peptide" evidence="2">
    <location>
        <begin position="1"/>
        <end position="19"/>
    </location>
</feature>
<evidence type="ECO:0000313" key="4">
    <source>
        <dbReference type="Proteomes" id="UP000078561"/>
    </source>
</evidence>
<evidence type="ECO:0000313" key="3">
    <source>
        <dbReference type="EMBL" id="SAM00720.1"/>
    </source>
</evidence>
<feature type="chain" id="PRO_5007843364" description="RxLR effector protein" evidence="2">
    <location>
        <begin position="20"/>
        <end position="118"/>
    </location>
</feature>
<name>A0A163JDG0_ABSGL</name>
<evidence type="ECO:0008006" key="5">
    <source>
        <dbReference type="Google" id="ProtNLM"/>
    </source>
</evidence>
<organism evidence="3">
    <name type="scientific">Absidia glauca</name>
    <name type="common">Pin mould</name>
    <dbReference type="NCBI Taxonomy" id="4829"/>
    <lineage>
        <taxon>Eukaryota</taxon>
        <taxon>Fungi</taxon>
        <taxon>Fungi incertae sedis</taxon>
        <taxon>Mucoromycota</taxon>
        <taxon>Mucoromycotina</taxon>
        <taxon>Mucoromycetes</taxon>
        <taxon>Mucorales</taxon>
        <taxon>Cunninghamellaceae</taxon>
        <taxon>Absidia</taxon>
    </lineage>
</organism>
<dbReference type="Proteomes" id="UP000078561">
    <property type="component" value="Unassembled WGS sequence"/>
</dbReference>
<accession>A0A163JDG0</accession>
<keyword evidence="4" id="KW-1185">Reference proteome</keyword>
<dbReference type="InParanoid" id="A0A163JDG0"/>
<proteinExistence type="predicted"/>
<dbReference type="AlphaFoldDB" id="A0A163JDG0"/>
<keyword evidence="2" id="KW-0732">Signal</keyword>
<sequence>MVMKLTLLSIVLAASLVTALPREYSDVKKVAKFDQRSLKNVHGDFNAIHIKRMTKRGPDNLGKAIGDVVNAALNQQAVAGAENGADDGGEAAESVGEAAGSVGAAAEGQASGAGELKP</sequence>